<feature type="non-terminal residue" evidence="6">
    <location>
        <position position="1"/>
    </location>
</feature>
<evidence type="ECO:0000256" key="4">
    <source>
        <dbReference type="ARBA" id="ARBA00022801"/>
    </source>
</evidence>
<dbReference type="NCBIfam" id="TIGR01489">
    <property type="entry name" value="DKMTPPase-SF"/>
    <property type="match status" value="1"/>
</dbReference>
<dbReference type="PANTHER" id="PTHR20889">
    <property type="entry name" value="PHOSPHATASE, ORPHAN 1, 2"/>
    <property type="match status" value="1"/>
</dbReference>
<dbReference type="GO" id="GO:0016791">
    <property type="term" value="F:phosphatase activity"/>
    <property type="evidence" value="ECO:0007669"/>
    <property type="project" value="InterPro"/>
</dbReference>
<comment type="caution">
    <text evidence="6">The sequence shown here is derived from an EMBL/GenBank/DDBJ whole genome shotgun (WGS) entry which is preliminary data.</text>
</comment>
<keyword evidence="3" id="KW-0479">Metal-binding</keyword>
<keyword evidence="5" id="KW-0460">Magnesium</keyword>
<dbReference type="GO" id="GO:0046872">
    <property type="term" value="F:metal ion binding"/>
    <property type="evidence" value="ECO:0007669"/>
    <property type="project" value="UniProtKB-KW"/>
</dbReference>
<dbReference type="InterPro" id="IPR036412">
    <property type="entry name" value="HAD-like_sf"/>
</dbReference>
<dbReference type="PANTHER" id="PTHR20889:SF12">
    <property type="entry name" value="LP01149P"/>
    <property type="match status" value="1"/>
</dbReference>
<dbReference type="Pfam" id="PF06888">
    <property type="entry name" value="Put_Phosphatase"/>
    <property type="match status" value="1"/>
</dbReference>
<evidence type="ECO:0000256" key="5">
    <source>
        <dbReference type="ARBA" id="ARBA00022842"/>
    </source>
</evidence>
<dbReference type="OrthoDB" id="10267182at2759"/>
<evidence type="ECO:0000256" key="1">
    <source>
        <dbReference type="ARBA" id="ARBA00001946"/>
    </source>
</evidence>
<accession>A0A131ZYG8</accession>
<dbReference type="EMBL" id="JXLN01005918">
    <property type="protein sequence ID" value="KPM03721.1"/>
    <property type="molecule type" value="Genomic_DNA"/>
</dbReference>
<gene>
    <name evidence="6" type="ORF">QR98_0021550</name>
</gene>
<dbReference type="InterPro" id="IPR023214">
    <property type="entry name" value="HAD_sf"/>
</dbReference>
<evidence type="ECO:0000313" key="6">
    <source>
        <dbReference type="EMBL" id="KPM03721.1"/>
    </source>
</evidence>
<comment type="similarity">
    <text evidence="2">Belongs to the HAD-like hydrolase superfamily. PHOSPHO family.</text>
</comment>
<evidence type="ECO:0000313" key="7">
    <source>
        <dbReference type="Proteomes" id="UP000616769"/>
    </source>
</evidence>
<dbReference type="Gene3D" id="3.40.50.1000">
    <property type="entry name" value="HAD superfamily/HAD-like"/>
    <property type="match status" value="1"/>
</dbReference>
<name>A0A131ZYG8_SARSC</name>
<evidence type="ECO:0000256" key="3">
    <source>
        <dbReference type="ARBA" id="ARBA00022723"/>
    </source>
</evidence>
<dbReference type="InterPro" id="IPR006384">
    <property type="entry name" value="HAD_hydro_PyrdxlP_Pase-like"/>
</dbReference>
<sequence length="303" mass="35498">AIYNSSVSVFVQWTEKTKKKPLSKFKLGEFIHSVSSPFKIMTIIEETEEKQIINQNHDGNDKSIMVNELVVFDFDETIVDCNSDLFINALAPNQQIPKQFWQPDIHENDWTDYMQQVFIYLHHNGCTEKDYQKCLIKMPFVSGIKDLLFKLSKDCDRKRFESIIISDANSFFIKHFLVNHNLLNSFKEIFTNPAHFDDSGCLRIKQFHRQNWCQLSAKNLCKGHILKEYIAKRSKEQVHFDRISYVGDGSNDLCPALRLSERDLVFARYNFPLHRKAEGHRELQAQLIPFVDGDDIWKVICNN</sequence>
<dbReference type="AlphaFoldDB" id="A0A131ZYG8"/>
<dbReference type="Proteomes" id="UP000616769">
    <property type="component" value="Unassembled WGS sequence"/>
</dbReference>
<comment type="cofactor">
    <cofactor evidence="1">
        <name>Mg(2+)</name>
        <dbReference type="ChEBI" id="CHEBI:18420"/>
    </cofactor>
</comment>
<dbReference type="InterPro" id="IPR016965">
    <property type="entry name" value="Pase_PHOSPHO-typ"/>
</dbReference>
<evidence type="ECO:0000256" key="2">
    <source>
        <dbReference type="ARBA" id="ARBA00008541"/>
    </source>
</evidence>
<keyword evidence="4" id="KW-0378">Hydrolase</keyword>
<organism evidence="6 7">
    <name type="scientific">Sarcoptes scabiei</name>
    <name type="common">Itch mite</name>
    <name type="synonym">Acarus scabiei</name>
    <dbReference type="NCBI Taxonomy" id="52283"/>
    <lineage>
        <taxon>Eukaryota</taxon>
        <taxon>Metazoa</taxon>
        <taxon>Ecdysozoa</taxon>
        <taxon>Arthropoda</taxon>
        <taxon>Chelicerata</taxon>
        <taxon>Arachnida</taxon>
        <taxon>Acari</taxon>
        <taxon>Acariformes</taxon>
        <taxon>Sarcoptiformes</taxon>
        <taxon>Astigmata</taxon>
        <taxon>Psoroptidia</taxon>
        <taxon>Sarcoptoidea</taxon>
        <taxon>Sarcoptidae</taxon>
        <taxon>Sarcoptinae</taxon>
        <taxon>Sarcoptes</taxon>
    </lineage>
</organism>
<protein>
    <submittedName>
        <fullName evidence="6">Pyridoxal phosphate phosphatase PHOSPHO2-like protein</fullName>
    </submittedName>
</protein>
<dbReference type="VEuPathDB" id="VectorBase:SSCA005701"/>
<reference evidence="6 7" key="1">
    <citation type="journal article" date="2015" name="Parasit. Vectors">
        <title>Draft genome of the scabies mite.</title>
        <authorList>
            <person name="Rider S.D.Jr."/>
            <person name="Morgan M.S."/>
            <person name="Arlian L.G."/>
        </authorList>
    </citation>
    <scope>NUCLEOTIDE SEQUENCE [LARGE SCALE GENOMIC DNA]</scope>
    <source>
        <strain evidence="6">Arlian Lab</strain>
    </source>
</reference>
<proteinExistence type="inferred from homology"/>
<dbReference type="SUPFAM" id="SSF56784">
    <property type="entry name" value="HAD-like"/>
    <property type="match status" value="1"/>
</dbReference>
<dbReference type="NCBIfam" id="TIGR01488">
    <property type="entry name" value="HAD-SF-IB"/>
    <property type="match status" value="1"/>
</dbReference>